<dbReference type="Gene3D" id="3.30.565.10">
    <property type="entry name" value="Histidine kinase-like ATPase, C-terminal domain"/>
    <property type="match status" value="1"/>
</dbReference>
<evidence type="ECO:0000313" key="10">
    <source>
        <dbReference type="EMBL" id="MDC7149125.1"/>
    </source>
</evidence>
<dbReference type="EMBL" id="JAQPYX010000059">
    <property type="protein sequence ID" value="MDC7149125.1"/>
    <property type="molecule type" value="Genomic_DNA"/>
</dbReference>
<proteinExistence type="predicted"/>
<keyword evidence="8" id="KW-1133">Transmembrane helix</keyword>
<keyword evidence="4" id="KW-0808">Transferase</keyword>
<evidence type="ECO:0000256" key="1">
    <source>
        <dbReference type="ARBA" id="ARBA00000085"/>
    </source>
</evidence>
<dbReference type="InterPro" id="IPR003594">
    <property type="entry name" value="HATPase_dom"/>
</dbReference>
<dbReference type="Gene3D" id="1.10.287.130">
    <property type="match status" value="1"/>
</dbReference>
<dbReference type="SUPFAM" id="SSF55874">
    <property type="entry name" value="ATPase domain of HSP90 chaperone/DNA topoisomerase II/histidine kinase"/>
    <property type="match status" value="1"/>
</dbReference>
<evidence type="ECO:0000313" key="11">
    <source>
        <dbReference type="EMBL" id="OUO05384.1"/>
    </source>
</evidence>
<comment type="catalytic activity">
    <reaction evidence="1">
        <text>ATP + protein L-histidine = ADP + protein N-phospho-L-histidine.</text>
        <dbReference type="EC" id="2.7.13.3"/>
    </reaction>
</comment>
<keyword evidence="3" id="KW-0597">Phosphoprotein</keyword>
<organism evidence="11 12">
    <name type="scientific">Parabacteroides johnsonii</name>
    <dbReference type="NCBI Taxonomy" id="387661"/>
    <lineage>
        <taxon>Bacteria</taxon>
        <taxon>Pseudomonadati</taxon>
        <taxon>Bacteroidota</taxon>
        <taxon>Bacteroidia</taxon>
        <taxon>Bacteroidales</taxon>
        <taxon>Tannerellaceae</taxon>
        <taxon>Parabacteroides</taxon>
    </lineage>
</organism>
<dbReference type="PRINTS" id="PR00344">
    <property type="entry name" value="BCTRLSENSOR"/>
</dbReference>
<dbReference type="InterPro" id="IPR036890">
    <property type="entry name" value="HATPase_C_sf"/>
</dbReference>
<dbReference type="CDD" id="cd00082">
    <property type="entry name" value="HisKA"/>
    <property type="match status" value="1"/>
</dbReference>
<dbReference type="Proteomes" id="UP001213646">
    <property type="component" value="Unassembled WGS sequence"/>
</dbReference>
<dbReference type="RefSeq" id="WP_008152439.1">
    <property type="nucleotide sequence ID" value="NZ_CAJLBM010000020.1"/>
</dbReference>
<evidence type="ECO:0000256" key="8">
    <source>
        <dbReference type="SAM" id="Phobius"/>
    </source>
</evidence>
<dbReference type="InterPro" id="IPR005467">
    <property type="entry name" value="His_kinase_dom"/>
</dbReference>
<reference evidence="11" key="2">
    <citation type="journal article" date="2018" name="BMC Genomics">
        <title>Whole genome sequencing and function prediction of 133 gut anaerobes isolated from chicken caecum in pure cultures.</title>
        <authorList>
            <person name="Medvecky M."/>
            <person name="Cejkova D."/>
            <person name="Polansky O."/>
            <person name="Karasova D."/>
            <person name="Kubasova T."/>
            <person name="Cizek A."/>
            <person name="Rychlik I."/>
        </authorList>
    </citation>
    <scope>NUCLEOTIDE SEQUENCE</scope>
    <source>
        <strain evidence="11">An42</strain>
    </source>
</reference>
<evidence type="ECO:0000313" key="12">
    <source>
        <dbReference type="Proteomes" id="UP000195975"/>
    </source>
</evidence>
<evidence type="ECO:0000256" key="5">
    <source>
        <dbReference type="ARBA" id="ARBA00022777"/>
    </source>
</evidence>
<evidence type="ECO:0000256" key="2">
    <source>
        <dbReference type="ARBA" id="ARBA00012438"/>
    </source>
</evidence>
<dbReference type="EC" id="2.7.13.3" evidence="2"/>
<dbReference type="Pfam" id="PF02518">
    <property type="entry name" value="HATPase_c"/>
    <property type="match status" value="1"/>
</dbReference>
<feature type="transmembrane region" description="Helical" evidence="8">
    <location>
        <begin position="397"/>
        <end position="418"/>
    </location>
</feature>
<dbReference type="GeneID" id="93410413"/>
<gene>
    <name evidence="11" type="ORF">B5F96_08450</name>
    <name evidence="10" type="ORF">PQG89_06715</name>
</gene>
<keyword evidence="8" id="KW-0472">Membrane</keyword>
<reference evidence="10" key="3">
    <citation type="submission" date="2023-01" db="EMBL/GenBank/DDBJ databases">
        <title>Exploring GABA producing Bacteroides strains toward improving mental health.</title>
        <authorList>
            <person name="Yousuf B."/>
            <person name="Bouhlel N.E."/>
            <person name="Mottawea W."/>
            <person name="Hammami R."/>
        </authorList>
    </citation>
    <scope>NUCLEOTIDE SEQUENCE</scope>
    <source>
        <strain evidence="10">UO.H1047</strain>
    </source>
</reference>
<evidence type="ECO:0000256" key="6">
    <source>
        <dbReference type="ARBA" id="ARBA00023012"/>
    </source>
</evidence>
<dbReference type="PANTHER" id="PTHR43711">
    <property type="entry name" value="TWO-COMPONENT HISTIDINE KINASE"/>
    <property type="match status" value="1"/>
</dbReference>
<dbReference type="InterPro" id="IPR036097">
    <property type="entry name" value="HisK_dim/P_sf"/>
</dbReference>
<dbReference type="SMART" id="SM00387">
    <property type="entry name" value="HATPase_c"/>
    <property type="match status" value="1"/>
</dbReference>
<dbReference type="InterPro" id="IPR003661">
    <property type="entry name" value="HisK_dim/P_dom"/>
</dbReference>
<keyword evidence="8" id="KW-0812">Transmembrane</keyword>
<dbReference type="Pfam" id="PF00512">
    <property type="entry name" value="HisKA"/>
    <property type="match status" value="1"/>
</dbReference>
<accession>A0A9Q5SS25</accession>
<dbReference type="SUPFAM" id="SSF47384">
    <property type="entry name" value="Homodimeric domain of signal transducing histidine kinase"/>
    <property type="match status" value="1"/>
</dbReference>
<dbReference type="PROSITE" id="PS50109">
    <property type="entry name" value="HIS_KIN"/>
    <property type="match status" value="1"/>
</dbReference>
<evidence type="ECO:0000259" key="9">
    <source>
        <dbReference type="PROSITE" id="PS50109"/>
    </source>
</evidence>
<dbReference type="EMBL" id="NFIJ01000007">
    <property type="protein sequence ID" value="OUO05384.1"/>
    <property type="molecule type" value="Genomic_DNA"/>
</dbReference>
<sequence>MKNALLIICFILTQVSVVSGVVANDLDDLRQELKNLPDSSKLIKLNELLYQNNRNRVFKTYADLLLEEARRQKNDFYKGNALLSIMRYYYSKNPDSLRFYLKQAEPIYLATNRIEDLCRAKGWNIYTLISGGTHDQVIGEVESLKELATRLNYPEGVDMANQALASFYFNIGLKDEGIRLCNEILQGMEERGASRVRRFYLLRLLLNQKPEQEYLFKLDTCIKNCEEEGITQLDAEHSLTYLKHAYHLYSVQYYIACKDSSQAYFHLQKLGELEKRYNMNTERIMAQFLWMSYYNLVGEYDKALVIIDQLKHILLSNKRYNDWVTVEAIRADIYYKMGRGMESAKAYRDSKAVHDSVIQAQYYEDLAKLRTQREVDKLELQSRKLELEAEKSRVRSWIFGSGAIILLLLCGVLGFLAYSRHRYGARLKIAKEKAEEADHLKSAFLANMNHEIRTPLNAIVGFSQVIAEESDIETRREFAKIIQNNNELLQRLIEDVLDISKIESNTLTFVLTDQDLQALMKDLYSIMSLRISENVELQLDDCPRFTLRTDRNRLTQVLANLLTNAIKHTHEGYIRFGYKVAAGEICFYVADTGEGIPEDQLEHVFDRFVKLTEWTTGVGLGLAISKALVAKLGGRMEVCSKQGEGSTFSVIFPV</sequence>
<feature type="coiled-coil region" evidence="7">
    <location>
        <begin position="368"/>
        <end position="395"/>
    </location>
</feature>
<reference evidence="12" key="1">
    <citation type="submission" date="2017-04" db="EMBL/GenBank/DDBJ databases">
        <title>Function of individual gut microbiota members based on whole genome sequencing of pure cultures obtained from chicken caecum.</title>
        <authorList>
            <person name="Medvecky M."/>
            <person name="Cejkova D."/>
            <person name="Polansky O."/>
            <person name="Karasova D."/>
            <person name="Kubasova T."/>
            <person name="Cizek A."/>
            <person name="Rychlik I."/>
        </authorList>
    </citation>
    <scope>NUCLEOTIDE SEQUENCE [LARGE SCALE GENOMIC DNA]</scope>
    <source>
        <strain evidence="12">An42</strain>
    </source>
</reference>
<dbReference type="InterPro" id="IPR004358">
    <property type="entry name" value="Sig_transdc_His_kin-like_C"/>
</dbReference>
<dbReference type="SMART" id="SM00388">
    <property type="entry name" value="HisKA"/>
    <property type="match status" value="1"/>
</dbReference>
<keyword evidence="5 11" id="KW-0418">Kinase</keyword>
<evidence type="ECO:0000256" key="7">
    <source>
        <dbReference type="SAM" id="Coils"/>
    </source>
</evidence>
<dbReference type="Proteomes" id="UP000195975">
    <property type="component" value="Unassembled WGS sequence"/>
</dbReference>
<feature type="domain" description="Histidine kinase" evidence="9">
    <location>
        <begin position="447"/>
        <end position="654"/>
    </location>
</feature>
<evidence type="ECO:0000256" key="4">
    <source>
        <dbReference type="ARBA" id="ARBA00022679"/>
    </source>
</evidence>
<name>A0A9Q5SS25_9BACT</name>
<evidence type="ECO:0000256" key="3">
    <source>
        <dbReference type="ARBA" id="ARBA00022553"/>
    </source>
</evidence>
<dbReference type="AlphaFoldDB" id="A0A9Q5SS25"/>
<dbReference type="GO" id="GO:0000155">
    <property type="term" value="F:phosphorelay sensor kinase activity"/>
    <property type="evidence" value="ECO:0007669"/>
    <property type="project" value="InterPro"/>
</dbReference>
<keyword evidence="6" id="KW-0902">Two-component regulatory system</keyword>
<dbReference type="PANTHER" id="PTHR43711:SF31">
    <property type="entry name" value="HISTIDINE KINASE"/>
    <property type="match status" value="1"/>
</dbReference>
<keyword evidence="7" id="KW-0175">Coiled coil</keyword>
<protein>
    <recommendedName>
        <fullName evidence="2">histidine kinase</fullName>
        <ecNumber evidence="2">2.7.13.3</ecNumber>
    </recommendedName>
</protein>
<dbReference type="InterPro" id="IPR050736">
    <property type="entry name" value="Sensor_HK_Regulatory"/>
</dbReference>
<comment type="caution">
    <text evidence="11">The sequence shown here is derived from an EMBL/GenBank/DDBJ whole genome shotgun (WGS) entry which is preliminary data.</text>
</comment>